<evidence type="ECO:0000313" key="1">
    <source>
        <dbReference type="EMBL" id="MPC75230.1"/>
    </source>
</evidence>
<dbReference type="AlphaFoldDB" id="A0A5B7HS11"/>
<name>A0A5B7HS11_PORTR</name>
<dbReference type="Proteomes" id="UP000324222">
    <property type="component" value="Unassembled WGS sequence"/>
</dbReference>
<dbReference type="EMBL" id="VSRR010040640">
    <property type="protein sequence ID" value="MPC75230.1"/>
    <property type="molecule type" value="Genomic_DNA"/>
</dbReference>
<gene>
    <name evidence="1" type="ORF">E2C01_069614</name>
</gene>
<evidence type="ECO:0000313" key="2">
    <source>
        <dbReference type="Proteomes" id="UP000324222"/>
    </source>
</evidence>
<organism evidence="1 2">
    <name type="scientific">Portunus trituberculatus</name>
    <name type="common">Swimming crab</name>
    <name type="synonym">Neptunus trituberculatus</name>
    <dbReference type="NCBI Taxonomy" id="210409"/>
    <lineage>
        <taxon>Eukaryota</taxon>
        <taxon>Metazoa</taxon>
        <taxon>Ecdysozoa</taxon>
        <taxon>Arthropoda</taxon>
        <taxon>Crustacea</taxon>
        <taxon>Multicrustacea</taxon>
        <taxon>Malacostraca</taxon>
        <taxon>Eumalacostraca</taxon>
        <taxon>Eucarida</taxon>
        <taxon>Decapoda</taxon>
        <taxon>Pleocyemata</taxon>
        <taxon>Brachyura</taxon>
        <taxon>Eubrachyura</taxon>
        <taxon>Portunoidea</taxon>
        <taxon>Portunidae</taxon>
        <taxon>Portuninae</taxon>
        <taxon>Portunus</taxon>
    </lineage>
</organism>
<dbReference type="OrthoDB" id="6894481at2759"/>
<comment type="caution">
    <text evidence="1">The sequence shown here is derived from an EMBL/GenBank/DDBJ whole genome shotgun (WGS) entry which is preliminary data.</text>
</comment>
<proteinExistence type="predicted"/>
<sequence length="54" mass="6295">MDKSRCIDIDEVLIHLGQFGRYSVWVFCLSWVVSWNIGSTVTSDFFVGYLNPHR</sequence>
<protein>
    <submittedName>
        <fullName evidence="1">Uncharacterized protein</fullName>
    </submittedName>
</protein>
<reference evidence="1 2" key="1">
    <citation type="submission" date="2019-05" db="EMBL/GenBank/DDBJ databases">
        <title>Another draft genome of Portunus trituberculatus and its Hox gene families provides insights of decapod evolution.</title>
        <authorList>
            <person name="Jeong J.-H."/>
            <person name="Song I."/>
            <person name="Kim S."/>
            <person name="Choi T."/>
            <person name="Kim D."/>
            <person name="Ryu S."/>
            <person name="Kim W."/>
        </authorList>
    </citation>
    <scope>NUCLEOTIDE SEQUENCE [LARGE SCALE GENOMIC DNA]</scope>
    <source>
        <tissue evidence="1">Muscle</tissue>
    </source>
</reference>
<accession>A0A5B7HS11</accession>
<keyword evidence="2" id="KW-1185">Reference proteome</keyword>